<dbReference type="GO" id="GO:0005739">
    <property type="term" value="C:mitochondrion"/>
    <property type="evidence" value="ECO:0007669"/>
    <property type="project" value="TreeGrafter"/>
</dbReference>
<dbReference type="AlphaFoldDB" id="A0A1C3L372"/>
<gene>
    <name evidence="2" type="primary">PmlGA01_140052800</name>
    <name evidence="2" type="ORF">PMLGA01_140052800</name>
</gene>
<dbReference type="GO" id="GO:0007005">
    <property type="term" value="P:mitochondrion organization"/>
    <property type="evidence" value="ECO:0007669"/>
    <property type="project" value="InterPro"/>
</dbReference>
<reference evidence="2 3" key="1">
    <citation type="submission" date="2016-06" db="EMBL/GenBank/DDBJ databases">
        <authorList>
            <consortium name="Pathogen Informatics"/>
        </authorList>
    </citation>
    <scope>NUCLEOTIDE SEQUENCE [LARGE SCALE GENOMIC DNA]</scope>
    <source>
        <strain evidence="2">PmlGA01</strain>
    </source>
</reference>
<proteinExistence type="predicted"/>
<evidence type="ECO:0000256" key="1">
    <source>
        <dbReference type="SAM" id="MobiDB-lite"/>
    </source>
</evidence>
<dbReference type="VEuPathDB" id="PlasmoDB:PmUG01_14069100"/>
<sequence length="156" mass="17267">MSREKHDKNMRKLYFFHFKRSCTRSSFMKQAPSSGMSRGNSNSTQSYSGGVMQQQQKSGGFLSNVMGTVASGMASGVGFGVAQRAVDSLLGPRQVEVSHGNNNTQLNQAAALNSERNNEMKCRTFKDELNQCLMRHSDISMCQNYADSLKSCQQSM</sequence>
<dbReference type="InterPro" id="IPR055304">
    <property type="entry name" value="CHCHD2/10-like"/>
</dbReference>
<evidence type="ECO:0000313" key="2">
    <source>
        <dbReference type="EMBL" id="SBT81028.1"/>
    </source>
</evidence>
<accession>A0A1C3L372</accession>
<dbReference type="Proteomes" id="UP000219799">
    <property type="component" value="Chromosome 14"/>
</dbReference>
<dbReference type="PANTHER" id="PTHR13523:SF2">
    <property type="entry name" value="COILED-COIL-HELIX-COILED-COIL-HELIX DOMAIN CONTAINING 2, ISOFORM A-RELATED"/>
    <property type="match status" value="1"/>
</dbReference>
<feature type="region of interest" description="Disordered" evidence="1">
    <location>
        <begin position="27"/>
        <end position="49"/>
    </location>
</feature>
<organism evidence="2 3">
    <name type="scientific">Plasmodium malariae</name>
    <dbReference type="NCBI Taxonomy" id="5858"/>
    <lineage>
        <taxon>Eukaryota</taxon>
        <taxon>Sar</taxon>
        <taxon>Alveolata</taxon>
        <taxon>Apicomplexa</taxon>
        <taxon>Aconoidasida</taxon>
        <taxon>Haemosporida</taxon>
        <taxon>Plasmodiidae</taxon>
        <taxon>Plasmodium</taxon>
        <taxon>Plasmodium (Plasmodium)</taxon>
    </lineage>
</organism>
<name>A0A1C3L372_PLAMA</name>
<dbReference type="EMBL" id="LT594502">
    <property type="protein sequence ID" value="SBT81028.1"/>
    <property type="molecule type" value="Genomic_DNA"/>
</dbReference>
<protein>
    <recommendedName>
        <fullName evidence="4">CHCH domain-containing protein</fullName>
    </recommendedName>
</protein>
<dbReference type="GO" id="GO:0005634">
    <property type="term" value="C:nucleus"/>
    <property type="evidence" value="ECO:0007669"/>
    <property type="project" value="TreeGrafter"/>
</dbReference>
<dbReference type="PANTHER" id="PTHR13523">
    <property type="entry name" value="COILED-COIL-HELIX-COILED-COIL-HELIX DOMAIN CONTAINING 2/NUR77"/>
    <property type="match status" value="1"/>
</dbReference>
<evidence type="ECO:0000313" key="3">
    <source>
        <dbReference type="Proteomes" id="UP000219799"/>
    </source>
</evidence>
<evidence type="ECO:0008006" key="4">
    <source>
        <dbReference type="Google" id="ProtNLM"/>
    </source>
</evidence>